<reference evidence="3 4" key="1">
    <citation type="submission" date="2020-12" db="EMBL/GenBank/DDBJ databases">
        <title>Concerted genomic and epigenomic changes stabilize Arabidopsis allopolyploids.</title>
        <authorList>
            <person name="Chen Z."/>
        </authorList>
    </citation>
    <scope>NUCLEOTIDE SEQUENCE [LARGE SCALE GENOMIC DNA]</scope>
    <source>
        <strain evidence="3">Allo738</strain>
        <tissue evidence="3">Leaf</tissue>
    </source>
</reference>
<keyword evidence="4" id="KW-1185">Reference proteome</keyword>
<evidence type="ECO:0000313" key="3">
    <source>
        <dbReference type="EMBL" id="KAG7551743.1"/>
    </source>
</evidence>
<evidence type="ECO:0000313" key="4">
    <source>
        <dbReference type="Proteomes" id="UP000694240"/>
    </source>
</evidence>
<keyword evidence="2" id="KW-0732">Signal</keyword>
<dbReference type="Proteomes" id="UP000694240">
    <property type="component" value="Chromosome 11"/>
</dbReference>
<evidence type="ECO:0000256" key="1">
    <source>
        <dbReference type="SAM" id="MobiDB-lite"/>
    </source>
</evidence>
<dbReference type="EMBL" id="JAEFBK010000011">
    <property type="protein sequence ID" value="KAG7551743.1"/>
    <property type="molecule type" value="Genomic_DNA"/>
</dbReference>
<name>A0A8T1Z0N5_9BRAS</name>
<dbReference type="AlphaFoldDB" id="A0A8T1Z0N5"/>
<feature type="region of interest" description="Disordered" evidence="1">
    <location>
        <begin position="86"/>
        <end position="115"/>
    </location>
</feature>
<evidence type="ECO:0000256" key="2">
    <source>
        <dbReference type="SAM" id="SignalP"/>
    </source>
</evidence>
<feature type="compositionally biased region" description="Pro residues" evidence="1">
    <location>
        <begin position="96"/>
        <end position="108"/>
    </location>
</feature>
<organism evidence="3 4">
    <name type="scientific">Arabidopsis thaliana x Arabidopsis arenosa</name>
    <dbReference type="NCBI Taxonomy" id="1240361"/>
    <lineage>
        <taxon>Eukaryota</taxon>
        <taxon>Viridiplantae</taxon>
        <taxon>Streptophyta</taxon>
        <taxon>Embryophyta</taxon>
        <taxon>Tracheophyta</taxon>
        <taxon>Spermatophyta</taxon>
        <taxon>Magnoliopsida</taxon>
        <taxon>eudicotyledons</taxon>
        <taxon>Gunneridae</taxon>
        <taxon>Pentapetalae</taxon>
        <taxon>rosids</taxon>
        <taxon>malvids</taxon>
        <taxon>Brassicales</taxon>
        <taxon>Brassicaceae</taxon>
        <taxon>Camelineae</taxon>
        <taxon>Arabidopsis</taxon>
    </lineage>
</organism>
<gene>
    <name evidence="3" type="ORF">ISN45_Aa06g023890</name>
</gene>
<feature type="signal peptide" evidence="2">
    <location>
        <begin position="1"/>
        <end position="19"/>
    </location>
</feature>
<sequence>MKLVILVSFLLVLPMFSSGIVENLHLHNVNRKVKEVVMNGRRIDLEMDYDGPHVRPPKPSDPIHPRTQVDEVVTKELTVYDYGDFSPRPVLRRPMPYVPPPPPPPSRRPPFTINH</sequence>
<accession>A0A8T1Z0N5</accession>
<evidence type="ECO:0008006" key="5">
    <source>
        <dbReference type="Google" id="ProtNLM"/>
    </source>
</evidence>
<proteinExistence type="predicted"/>
<protein>
    <recommendedName>
        <fullName evidence="5">Transmembrane protein</fullName>
    </recommendedName>
</protein>
<feature type="chain" id="PRO_5035769452" description="Transmembrane protein" evidence="2">
    <location>
        <begin position="20"/>
        <end position="115"/>
    </location>
</feature>
<comment type="caution">
    <text evidence="3">The sequence shown here is derived from an EMBL/GenBank/DDBJ whole genome shotgun (WGS) entry which is preliminary data.</text>
</comment>